<comment type="caution">
    <text evidence="2">The sequence shown here is derived from an EMBL/GenBank/DDBJ whole genome shotgun (WGS) entry which is preliminary data.</text>
</comment>
<feature type="region of interest" description="Disordered" evidence="1">
    <location>
        <begin position="487"/>
        <end position="530"/>
    </location>
</feature>
<organism evidence="2 3">
    <name type="scientific">Volvox africanus</name>
    <dbReference type="NCBI Taxonomy" id="51714"/>
    <lineage>
        <taxon>Eukaryota</taxon>
        <taxon>Viridiplantae</taxon>
        <taxon>Chlorophyta</taxon>
        <taxon>core chlorophytes</taxon>
        <taxon>Chlorophyceae</taxon>
        <taxon>CS clade</taxon>
        <taxon>Chlamydomonadales</taxon>
        <taxon>Volvocaceae</taxon>
        <taxon>Volvox</taxon>
    </lineage>
</organism>
<gene>
    <name evidence="2" type="ORF">Vafri_6202</name>
</gene>
<accession>A0A8J4EXT9</accession>
<feature type="compositionally biased region" description="Basic residues" evidence="1">
    <location>
        <begin position="192"/>
        <end position="205"/>
    </location>
</feature>
<dbReference type="EMBL" id="BNCO01000008">
    <property type="protein sequence ID" value="GIL49892.1"/>
    <property type="molecule type" value="Genomic_DNA"/>
</dbReference>
<sequence length="875" mass="91739">MPNTTSPRHNSGFQYRLRFFHRCRSPISQCCDPGQIDRFQIQGSAIESTCGTPIVVALVRYKHDPESGLSRECQRAQFAPGAASFAIKAIVVPSDQVLSYMDQPLLQQPRLVDSKGRNLIEGPDVSPDGCIYATPLEKNGIAHLNNFCIMYPYTGGQVPAAVSGTGYRLGHQPPPGPISKRKTSGGGSGGGRGKHHSPTSTRRVRGMVKGGGDAARLGGATEVLQDSADVLLSNGELCLLVQLLRRDAQRPGRWYAYHIPHLISRPFQVVPQKALLPSVQSSPAPLCLATAPPLMAAARNATQQQLKQEQQPSQPLMVQGRDFSLPRHSVAVPGFLGVTEPQLLVQPHRFMSPQSKRHMDSNTGTTDFEGAVLSDMGMYGTSGPTGFLPGDEMDLMGAPFPMIKQQPSQQLELPTGFVFGCSEPVVGLSGTMSVDRMGMNGGGICTTETLLGTRSMVRPLTVGGGSGGGAGGLAVGVGGFGTERGLSSLSADSPSVAGSHRGLRSRRRSLLSKDSSHEESSVGGAPMSTSCATATGVAALRTPSVTSAMDPTANGLRAAALMTAAAAPAAPSPPYSPQQRMVHAVSLGSAMEMERNQSLRRSDEGRSLPLPLQLRQAPSATLLEMNISDLLSDIHTQPLLTSDMMDLEEGAAKRVRSTTTTTTTTTSDVAAFMSDNTTNGNSCQIFGSSAGGLMFSATEATVEAYLGGGTCGGEDRGWVGPRRDQAAFETQPSHSDCWTAEMHFEQMMNFRKQCTALPGTHPSFVNSNGHNAVPGSAAAAAAAVSALGACDAVGHGPGVATATAGGGGGGGGIGNNSRGSSASQLDLLIQMLTHQDGMEDEGQELLRPHQQHQELQLLADAIPMPTCSVGEHMQM</sequence>
<reference evidence="2" key="1">
    <citation type="journal article" date="2021" name="Proc. Natl. Acad. Sci. U.S.A.">
        <title>Three genomes in the algal genus Volvox reveal the fate of a haploid sex-determining region after a transition to homothallism.</title>
        <authorList>
            <person name="Yamamoto K."/>
            <person name="Hamaji T."/>
            <person name="Kawai-Toyooka H."/>
            <person name="Matsuzaki R."/>
            <person name="Takahashi F."/>
            <person name="Nishimura Y."/>
            <person name="Kawachi M."/>
            <person name="Noguchi H."/>
            <person name="Minakuchi Y."/>
            <person name="Umen J.G."/>
            <person name="Toyoda A."/>
            <person name="Nozaki H."/>
        </authorList>
    </citation>
    <scope>NUCLEOTIDE SEQUENCE</scope>
    <source>
        <strain evidence="2">NIES-3780</strain>
    </source>
</reference>
<feature type="compositionally biased region" description="Basic residues" evidence="1">
    <location>
        <begin position="501"/>
        <end position="510"/>
    </location>
</feature>
<feature type="region of interest" description="Disordered" evidence="1">
    <location>
        <begin position="167"/>
        <end position="205"/>
    </location>
</feature>
<protein>
    <submittedName>
        <fullName evidence="2">Uncharacterized protein</fullName>
    </submittedName>
</protein>
<evidence type="ECO:0000256" key="1">
    <source>
        <dbReference type="SAM" id="MobiDB-lite"/>
    </source>
</evidence>
<proteinExistence type="predicted"/>
<dbReference type="AlphaFoldDB" id="A0A8J4EXT9"/>
<evidence type="ECO:0000313" key="2">
    <source>
        <dbReference type="EMBL" id="GIL49892.1"/>
    </source>
</evidence>
<evidence type="ECO:0000313" key="3">
    <source>
        <dbReference type="Proteomes" id="UP000747399"/>
    </source>
</evidence>
<keyword evidence="3" id="KW-1185">Reference proteome</keyword>
<name>A0A8J4EXT9_9CHLO</name>
<dbReference type="Proteomes" id="UP000747399">
    <property type="component" value="Unassembled WGS sequence"/>
</dbReference>